<dbReference type="Proteomes" id="UP000305888">
    <property type="component" value="Chromosome"/>
</dbReference>
<dbReference type="PRINTS" id="PR01021">
    <property type="entry name" value="OMPADOMAIN"/>
</dbReference>
<feature type="chain" id="PRO_5022753076" evidence="6">
    <location>
        <begin position="27"/>
        <end position="324"/>
    </location>
</feature>
<accession>A0A5B8FHE0</accession>
<keyword evidence="6" id="KW-0732">Signal</keyword>
<dbReference type="OrthoDB" id="9792021at2"/>
<evidence type="ECO:0000256" key="4">
    <source>
        <dbReference type="PROSITE-ProRule" id="PRU00473"/>
    </source>
</evidence>
<feature type="compositionally biased region" description="Low complexity" evidence="5">
    <location>
        <begin position="171"/>
        <end position="198"/>
    </location>
</feature>
<evidence type="ECO:0000313" key="8">
    <source>
        <dbReference type="EMBL" id="QDL92087.1"/>
    </source>
</evidence>
<sequence length="324" mass="32749">MSARRPASAAALALLGGLVLAPAALALPVSPPEGAVVTLADGPREGAFPVPDAPIGPDDPKPAGRSGQVETEVWRIDNTDLNPAQLLDAARSALTDMGYALRYDCAAEACGGFDFRFALPLAGAPEMEVDLARYHYTALVNGPESIVLFASRAGSSGYVQVVSILAPPGPDAAAAPEAEAGAPDPAATGATAPQDAAADATPPVLLAELRRDGRVRLPDIDFDAGNASVLPGSAPAIAALAGMLKADPEVKVVIVGHTDATGGLDANLALSKARAEAIRTVLLRDHGIAAARVAAAGVGPLSPITNNATDAARARNRRVEVVLQ</sequence>
<evidence type="ECO:0000259" key="7">
    <source>
        <dbReference type="PROSITE" id="PS51123"/>
    </source>
</evidence>
<evidence type="ECO:0000256" key="2">
    <source>
        <dbReference type="ARBA" id="ARBA00023136"/>
    </source>
</evidence>
<feature type="signal peptide" evidence="6">
    <location>
        <begin position="1"/>
        <end position="26"/>
    </location>
</feature>
<evidence type="ECO:0000256" key="6">
    <source>
        <dbReference type="SAM" id="SignalP"/>
    </source>
</evidence>
<dbReference type="KEGG" id="ppru:FDP22_10050"/>
<dbReference type="CDD" id="cd07185">
    <property type="entry name" value="OmpA_C-like"/>
    <property type="match status" value="1"/>
</dbReference>
<proteinExistence type="predicted"/>
<dbReference type="GO" id="GO:0009279">
    <property type="term" value="C:cell outer membrane"/>
    <property type="evidence" value="ECO:0007669"/>
    <property type="project" value="UniProtKB-SubCell"/>
</dbReference>
<organism evidence="8 9">
    <name type="scientific">Paroceanicella profunda</name>
    <dbReference type="NCBI Taxonomy" id="2579971"/>
    <lineage>
        <taxon>Bacteria</taxon>
        <taxon>Pseudomonadati</taxon>
        <taxon>Pseudomonadota</taxon>
        <taxon>Alphaproteobacteria</taxon>
        <taxon>Rhodobacterales</taxon>
        <taxon>Paracoccaceae</taxon>
        <taxon>Paroceanicella</taxon>
    </lineage>
</organism>
<dbReference type="EMBL" id="CP040818">
    <property type="protein sequence ID" value="QDL92087.1"/>
    <property type="molecule type" value="Genomic_DNA"/>
</dbReference>
<dbReference type="InterPro" id="IPR050330">
    <property type="entry name" value="Bact_OuterMem_StrucFunc"/>
</dbReference>
<dbReference type="PANTHER" id="PTHR30329">
    <property type="entry name" value="STATOR ELEMENT OF FLAGELLAR MOTOR COMPLEX"/>
    <property type="match status" value="1"/>
</dbReference>
<feature type="region of interest" description="Disordered" evidence="5">
    <location>
        <begin position="170"/>
        <end position="198"/>
    </location>
</feature>
<dbReference type="SUPFAM" id="SSF103088">
    <property type="entry name" value="OmpA-like"/>
    <property type="match status" value="1"/>
</dbReference>
<dbReference type="InterPro" id="IPR036737">
    <property type="entry name" value="OmpA-like_sf"/>
</dbReference>
<evidence type="ECO:0000256" key="3">
    <source>
        <dbReference type="ARBA" id="ARBA00023237"/>
    </source>
</evidence>
<dbReference type="Gene3D" id="3.30.1330.60">
    <property type="entry name" value="OmpA-like domain"/>
    <property type="match status" value="1"/>
</dbReference>
<evidence type="ECO:0000256" key="5">
    <source>
        <dbReference type="SAM" id="MobiDB-lite"/>
    </source>
</evidence>
<dbReference type="Pfam" id="PF00691">
    <property type="entry name" value="OmpA"/>
    <property type="match status" value="1"/>
</dbReference>
<reference evidence="8 9" key="1">
    <citation type="submission" date="2019-06" db="EMBL/GenBank/DDBJ databases">
        <title>Genome sequence of Rhodobacteraceae bacterium D4M1.</title>
        <authorList>
            <person name="Cao J."/>
        </authorList>
    </citation>
    <scope>NUCLEOTIDE SEQUENCE [LARGE SCALE GENOMIC DNA]</scope>
    <source>
        <strain evidence="8 9">D4M1</strain>
    </source>
</reference>
<name>A0A5B8FHE0_9RHOB</name>
<dbReference type="InterPro" id="IPR006664">
    <property type="entry name" value="OMP_bac"/>
</dbReference>
<dbReference type="AlphaFoldDB" id="A0A5B8FHE0"/>
<evidence type="ECO:0000313" key="9">
    <source>
        <dbReference type="Proteomes" id="UP000305888"/>
    </source>
</evidence>
<keyword evidence="3" id="KW-0998">Cell outer membrane</keyword>
<protein>
    <submittedName>
        <fullName evidence="8">OmpA family protein</fullName>
    </submittedName>
</protein>
<dbReference type="InterPro" id="IPR006665">
    <property type="entry name" value="OmpA-like"/>
</dbReference>
<dbReference type="PANTHER" id="PTHR30329:SF21">
    <property type="entry name" value="LIPOPROTEIN YIAD-RELATED"/>
    <property type="match status" value="1"/>
</dbReference>
<gene>
    <name evidence="8" type="ORF">FDP22_10050</name>
</gene>
<dbReference type="RefSeq" id="WP_138571864.1">
    <property type="nucleotide sequence ID" value="NZ_CP040818.1"/>
</dbReference>
<evidence type="ECO:0000256" key="1">
    <source>
        <dbReference type="ARBA" id="ARBA00004442"/>
    </source>
</evidence>
<feature type="domain" description="OmpA-like" evidence="7">
    <location>
        <begin position="209"/>
        <end position="324"/>
    </location>
</feature>
<dbReference type="PROSITE" id="PS51123">
    <property type="entry name" value="OMPA_2"/>
    <property type="match status" value="1"/>
</dbReference>
<keyword evidence="9" id="KW-1185">Reference proteome</keyword>
<keyword evidence="2 4" id="KW-0472">Membrane</keyword>
<comment type="subcellular location">
    <subcellularLocation>
        <location evidence="1">Cell outer membrane</location>
    </subcellularLocation>
</comment>